<dbReference type="GO" id="GO:0005829">
    <property type="term" value="C:cytosol"/>
    <property type="evidence" value="ECO:0007669"/>
    <property type="project" value="TreeGrafter"/>
</dbReference>
<dbReference type="InterPro" id="IPR004441">
    <property type="entry name" value="rRNA_MeTrfase_TrmH"/>
</dbReference>
<dbReference type="PANTHER" id="PTHR46429">
    <property type="entry name" value="23S RRNA (GUANOSINE-2'-O-)-METHYLTRANSFERASE RLMB"/>
    <property type="match status" value="1"/>
</dbReference>
<organism evidence="4">
    <name type="scientific">uncultured delta proteobacterium HF0770_45N15</name>
    <dbReference type="NCBI Taxonomy" id="710835"/>
    <lineage>
        <taxon>Bacteria</taxon>
        <taxon>Deltaproteobacteria</taxon>
        <taxon>environmental samples</taxon>
    </lineage>
</organism>
<dbReference type="Pfam" id="PF08032">
    <property type="entry name" value="SpoU_sub_bind"/>
    <property type="match status" value="1"/>
</dbReference>
<dbReference type="NCBIfam" id="TIGR00186">
    <property type="entry name" value="rRNA_methyl_3"/>
    <property type="match status" value="1"/>
</dbReference>
<reference evidence="4" key="1">
    <citation type="journal article" date="2011" name="Environ. Microbiol.">
        <title>Time-series analyses of Monterey Bay coastal microbial picoplankton using a 'genome proxy' microarray.</title>
        <authorList>
            <person name="Rich V.I."/>
            <person name="Pham V.D."/>
            <person name="Eppley J."/>
            <person name="Shi Y."/>
            <person name="DeLong E.F."/>
        </authorList>
    </citation>
    <scope>NUCLEOTIDE SEQUENCE</scope>
</reference>
<feature type="domain" description="RNA 2-O ribose methyltransferase substrate binding" evidence="3">
    <location>
        <begin position="22"/>
        <end position="97"/>
    </location>
</feature>
<dbReference type="InterPro" id="IPR029064">
    <property type="entry name" value="Ribosomal_eL30-like_sf"/>
</dbReference>
<evidence type="ECO:0000313" key="4">
    <source>
        <dbReference type="EMBL" id="ADI19629.1"/>
    </source>
</evidence>
<dbReference type="PANTHER" id="PTHR46429:SF1">
    <property type="entry name" value="23S RRNA (GUANOSINE-2'-O-)-METHYLTRANSFERASE RLMB"/>
    <property type="match status" value="1"/>
</dbReference>
<dbReference type="Gene3D" id="3.40.1280.10">
    <property type="match status" value="1"/>
</dbReference>
<dbReference type="GO" id="GO:0032259">
    <property type="term" value="P:methylation"/>
    <property type="evidence" value="ECO:0007669"/>
    <property type="project" value="UniProtKB-KW"/>
</dbReference>
<accession>E0XYY7</accession>
<dbReference type="Gene3D" id="3.30.1330.30">
    <property type="match status" value="1"/>
</dbReference>
<name>E0XYY7_9DELT</name>
<evidence type="ECO:0000256" key="1">
    <source>
        <dbReference type="ARBA" id="ARBA00022603"/>
    </source>
</evidence>
<keyword evidence="1 4" id="KW-0489">Methyltransferase</keyword>
<dbReference type="SUPFAM" id="SSF55315">
    <property type="entry name" value="L30e-like"/>
    <property type="match status" value="1"/>
</dbReference>
<sequence length="280" mass="30679">MKTAPQRRVNSWKHQQEDQLEWLYGTHSVLAALRHKRRKLVGLHLKDSGQGRLQALVEAAKKSGVPIHYEASRWFSDNLGESVHQGVALQCGPLSLLDEAELPPPNSGKPNLVFVLDGVEDPHNLGAIVRTLGFFGVSAVAIPKDRAAALSPVAAKASVGALEWFSVVRVTNLHRFLERQKKRGYWVVGLDGASRNPLRQLEWDRPLMVVLGAEGSGLRPLTKRTCDWLVSIPGTPEVESLNVSNAAAVTCYHLRNTVSVPEFATPLKTAPADHSSEFVS</sequence>
<dbReference type="SMART" id="SM00967">
    <property type="entry name" value="SpoU_sub_bind"/>
    <property type="match status" value="1"/>
</dbReference>
<keyword evidence="2" id="KW-0808">Transferase</keyword>
<dbReference type="GO" id="GO:0008173">
    <property type="term" value="F:RNA methyltransferase activity"/>
    <property type="evidence" value="ECO:0007669"/>
    <property type="project" value="InterPro"/>
</dbReference>
<dbReference type="GO" id="GO:0006396">
    <property type="term" value="P:RNA processing"/>
    <property type="evidence" value="ECO:0007669"/>
    <property type="project" value="InterPro"/>
</dbReference>
<dbReference type="InterPro" id="IPR029026">
    <property type="entry name" value="tRNA_m1G_MTases_N"/>
</dbReference>
<proteinExistence type="predicted"/>
<dbReference type="InterPro" id="IPR001537">
    <property type="entry name" value="SpoU_MeTrfase"/>
</dbReference>
<dbReference type="EMBL" id="GU474928">
    <property type="protein sequence ID" value="ADI19629.1"/>
    <property type="molecule type" value="Genomic_DNA"/>
</dbReference>
<evidence type="ECO:0000259" key="3">
    <source>
        <dbReference type="SMART" id="SM00967"/>
    </source>
</evidence>
<dbReference type="CDD" id="cd18103">
    <property type="entry name" value="SpoU-like_RlmB"/>
    <property type="match status" value="1"/>
</dbReference>
<dbReference type="SUPFAM" id="SSF75217">
    <property type="entry name" value="alpha/beta knot"/>
    <property type="match status" value="1"/>
</dbReference>
<dbReference type="GO" id="GO:0003723">
    <property type="term" value="F:RNA binding"/>
    <property type="evidence" value="ECO:0007669"/>
    <property type="project" value="InterPro"/>
</dbReference>
<dbReference type="AlphaFoldDB" id="E0XYY7"/>
<protein>
    <submittedName>
        <fullName evidence="4">rRNA methylases</fullName>
    </submittedName>
</protein>
<dbReference type="InterPro" id="IPR013123">
    <property type="entry name" value="SpoU_subst-bd"/>
</dbReference>
<dbReference type="Pfam" id="PF00588">
    <property type="entry name" value="SpoU_methylase"/>
    <property type="match status" value="1"/>
</dbReference>
<dbReference type="InterPro" id="IPR029028">
    <property type="entry name" value="Alpha/beta_knot_MTases"/>
</dbReference>
<evidence type="ECO:0000256" key="2">
    <source>
        <dbReference type="ARBA" id="ARBA00022679"/>
    </source>
</evidence>